<accession>A0ABX1VGD3</accession>
<dbReference type="InterPro" id="IPR036584">
    <property type="entry name" value="FliS_sf"/>
</dbReference>
<name>A0ABX1VGD3_9PLAN</name>
<comment type="caution">
    <text evidence="1">The sequence shown here is derived from an EMBL/GenBank/DDBJ whole genome shotgun (WGS) entry which is preliminary data.</text>
</comment>
<dbReference type="EMBL" id="WTPX01000127">
    <property type="protein sequence ID" value="NNJ27177.1"/>
    <property type="molecule type" value="Genomic_DNA"/>
</dbReference>
<dbReference type="Proteomes" id="UP000609651">
    <property type="component" value="Unassembled WGS sequence"/>
</dbReference>
<evidence type="ECO:0000313" key="1">
    <source>
        <dbReference type="EMBL" id="NNJ27177.1"/>
    </source>
</evidence>
<protein>
    <submittedName>
        <fullName evidence="1">Uncharacterized protein</fullName>
    </submittedName>
</protein>
<reference evidence="1 2" key="1">
    <citation type="journal article" date="2020" name="Syst. Appl. Microbiol.">
        <title>Alienimonas chondri sp. nov., a novel planctomycete isolated from the biofilm of the red alga Chondrus crispus.</title>
        <authorList>
            <person name="Vitorino I."/>
            <person name="Albuquerque L."/>
            <person name="Wiegand S."/>
            <person name="Kallscheuer N."/>
            <person name="da Costa M.S."/>
            <person name="Lobo-da-Cunha A."/>
            <person name="Jogler C."/>
            <person name="Lage O.M."/>
        </authorList>
    </citation>
    <scope>NUCLEOTIDE SEQUENCE [LARGE SCALE GENOMIC DNA]</scope>
    <source>
        <strain evidence="1 2">LzC2</strain>
    </source>
</reference>
<dbReference type="Gene3D" id="1.20.120.340">
    <property type="entry name" value="Flagellar protein FliS"/>
    <property type="match status" value="1"/>
</dbReference>
<dbReference type="Pfam" id="PF02561">
    <property type="entry name" value="FliS"/>
    <property type="match status" value="1"/>
</dbReference>
<evidence type="ECO:0000313" key="2">
    <source>
        <dbReference type="Proteomes" id="UP000609651"/>
    </source>
</evidence>
<keyword evidence="2" id="KW-1185">Reference proteome</keyword>
<organism evidence="1 2">
    <name type="scientific">Alienimonas chondri</name>
    <dbReference type="NCBI Taxonomy" id="2681879"/>
    <lineage>
        <taxon>Bacteria</taxon>
        <taxon>Pseudomonadati</taxon>
        <taxon>Planctomycetota</taxon>
        <taxon>Planctomycetia</taxon>
        <taxon>Planctomycetales</taxon>
        <taxon>Planctomycetaceae</taxon>
        <taxon>Alienimonas</taxon>
    </lineage>
</organism>
<dbReference type="RefSeq" id="WP_171188950.1">
    <property type="nucleotide sequence ID" value="NZ_WTPX01000127.1"/>
</dbReference>
<dbReference type="SUPFAM" id="SSF101116">
    <property type="entry name" value="Flagellar export chaperone FliS"/>
    <property type="match status" value="1"/>
</dbReference>
<proteinExistence type="predicted"/>
<dbReference type="InterPro" id="IPR003713">
    <property type="entry name" value="FliS"/>
</dbReference>
<gene>
    <name evidence="1" type="ORF">LzC2_32780</name>
</gene>
<sequence>MTDSAAPSVPAANVNEYLRAAVQTASPAALHGMIVDAAVRFSNTAAELLADGPDRDEKGGYDALDRAMGCVTELISGVNPKAAGFHGEDGEAGRAIAEGVAARFAFSLERLAEAGRTNAAAPAREAARVLAAHAETWRELLGGTTAEGASAEDWSANNEPIAFTPAAAPVAAPAESRSWAA</sequence>